<dbReference type="AlphaFoldDB" id="A0A2J6NKW4"/>
<organism evidence="2 3">
    <name type="scientific">Limosilactobacillus pontis</name>
    <dbReference type="NCBI Taxonomy" id="35787"/>
    <lineage>
        <taxon>Bacteria</taxon>
        <taxon>Bacillati</taxon>
        <taxon>Bacillota</taxon>
        <taxon>Bacilli</taxon>
        <taxon>Lactobacillales</taxon>
        <taxon>Lactobacillaceae</taxon>
        <taxon>Limosilactobacillus</taxon>
    </lineage>
</organism>
<sequence>MNGERLSQIGIGGADLGRRPFKEAEAIHYGLEHGINVVDTAESYPGSEELIKWGMTDIDRQRVFLISKVLPSHATPDQERRSLEGSLKRLGVDYLDLYLLHWRGGANLAQAVAGLEQLKQEGLIRHWGVSNFDVKDMEDLLKVPHGDQCFANEDLYNLTSRGVEFDLLPWQAKHQVGFLGYSPFHAVGWNYLHPTKVLRDIATAHNTDPYPVMLAWITRNNNLVTLPKAATVDHVKANIAAMDLKLTEEELAMIDREYPAPTKKVPLEKI</sequence>
<dbReference type="RefSeq" id="WP_104689316.1">
    <property type="nucleotide sequence ID" value="NZ_JBKTHY010000013.1"/>
</dbReference>
<dbReference type="PRINTS" id="PR00069">
    <property type="entry name" value="ALDKETRDTASE"/>
</dbReference>
<dbReference type="SUPFAM" id="SSF51430">
    <property type="entry name" value="NAD(P)-linked oxidoreductase"/>
    <property type="match status" value="1"/>
</dbReference>
<evidence type="ECO:0000259" key="1">
    <source>
        <dbReference type="Pfam" id="PF00248"/>
    </source>
</evidence>
<dbReference type="InterPro" id="IPR036812">
    <property type="entry name" value="NAD(P)_OxRdtase_dom_sf"/>
</dbReference>
<reference evidence="2 3" key="1">
    <citation type="submission" date="2017-09" db="EMBL/GenBank/DDBJ databases">
        <title>Bacterial strain isolated from the female urinary microbiota.</title>
        <authorList>
            <person name="Thomas-White K."/>
            <person name="Kumar N."/>
            <person name="Forster S."/>
            <person name="Putonti C."/>
            <person name="Lawley T."/>
            <person name="Wolfe A.J."/>
        </authorList>
    </citation>
    <scope>NUCLEOTIDE SEQUENCE [LARGE SCALE GENOMIC DNA]</scope>
    <source>
        <strain evidence="2 3">UMB0683</strain>
    </source>
</reference>
<dbReference type="PANTHER" id="PTHR43638:SF3">
    <property type="entry name" value="ALDEHYDE REDUCTASE"/>
    <property type="match status" value="1"/>
</dbReference>
<dbReference type="Pfam" id="PF00248">
    <property type="entry name" value="Aldo_ket_red"/>
    <property type="match status" value="1"/>
</dbReference>
<dbReference type="Gene3D" id="3.20.20.100">
    <property type="entry name" value="NADP-dependent oxidoreductase domain"/>
    <property type="match status" value="1"/>
</dbReference>
<dbReference type="InterPro" id="IPR020471">
    <property type="entry name" value="AKR"/>
</dbReference>
<dbReference type="OrthoDB" id="9773828at2"/>
<name>A0A2J6NKW4_9LACO</name>
<evidence type="ECO:0000313" key="2">
    <source>
        <dbReference type="EMBL" id="PMB81961.1"/>
    </source>
</evidence>
<dbReference type="Proteomes" id="UP000239920">
    <property type="component" value="Unassembled WGS sequence"/>
</dbReference>
<dbReference type="PANTHER" id="PTHR43638">
    <property type="entry name" value="OXIDOREDUCTASE, ALDO/KETO REDUCTASE FAMILY PROTEIN"/>
    <property type="match status" value="1"/>
</dbReference>
<protein>
    <submittedName>
        <fullName evidence="2">Aldo/keto reductase</fullName>
    </submittedName>
</protein>
<feature type="domain" description="NADP-dependent oxidoreductase" evidence="1">
    <location>
        <begin position="9"/>
        <end position="256"/>
    </location>
</feature>
<evidence type="ECO:0000313" key="3">
    <source>
        <dbReference type="Proteomes" id="UP000239920"/>
    </source>
</evidence>
<comment type="caution">
    <text evidence="2">The sequence shown here is derived from an EMBL/GenBank/DDBJ whole genome shotgun (WGS) entry which is preliminary data.</text>
</comment>
<proteinExistence type="predicted"/>
<dbReference type="EMBL" id="PNFV01000013">
    <property type="protein sequence ID" value="PMB81961.1"/>
    <property type="molecule type" value="Genomic_DNA"/>
</dbReference>
<dbReference type="InterPro" id="IPR023210">
    <property type="entry name" value="NADP_OxRdtase_dom"/>
</dbReference>
<dbReference type="GO" id="GO:0016491">
    <property type="term" value="F:oxidoreductase activity"/>
    <property type="evidence" value="ECO:0007669"/>
    <property type="project" value="InterPro"/>
</dbReference>
<gene>
    <name evidence="2" type="ORF">CK797_08480</name>
</gene>
<accession>A0A2J6NKW4</accession>